<dbReference type="HOGENOM" id="CLU_2531077_0_0_1"/>
<name>J3NCP1_ORYBR</name>
<dbReference type="Proteomes" id="UP000006038">
    <property type="component" value="Chromosome 12"/>
</dbReference>
<organism evidence="2">
    <name type="scientific">Oryza brachyantha</name>
    <name type="common">malo sina</name>
    <dbReference type="NCBI Taxonomy" id="4533"/>
    <lineage>
        <taxon>Eukaryota</taxon>
        <taxon>Viridiplantae</taxon>
        <taxon>Streptophyta</taxon>
        <taxon>Embryophyta</taxon>
        <taxon>Tracheophyta</taxon>
        <taxon>Spermatophyta</taxon>
        <taxon>Magnoliopsida</taxon>
        <taxon>Liliopsida</taxon>
        <taxon>Poales</taxon>
        <taxon>Poaceae</taxon>
        <taxon>BOP clade</taxon>
        <taxon>Oryzoideae</taxon>
        <taxon>Oryzeae</taxon>
        <taxon>Oryzinae</taxon>
        <taxon>Oryza</taxon>
    </lineage>
</organism>
<dbReference type="EnsemblPlants" id="OB12G17490.1">
    <property type="protein sequence ID" value="OB12G17490.1"/>
    <property type="gene ID" value="OB12G17490"/>
</dbReference>
<accession>J3NCP1</accession>
<dbReference type="AlphaFoldDB" id="J3NCP1"/>
<evidence type="ECO:0000256" key="1">
    <source>
        <dbReference type="SAM" id="MobiDB-lite"/>
    </source>
</evidence>
<reference evidence="2" key="2">
    <citation type="submission" date="2013-04" db="UniProtKB">
        <authorList>
            <consortium name="EnsemblPlants"/>
        </authorList>
    </citation>
    <scope>IDENTIFICATION</scope>
</reference>
<protein>
    <submittedName>
        <fullName evidence="2">Uncharacterized protein</fullName>
    </submittedName>
</protein>
<evidence type="ECO:0000313" key="3">
    <source>
        <dbReference type="Proteomes" id="UP000006038"/>
    </source>
</evidence>
<sequence length="84" mass="9423">MAGSRCSSSFADDNNGRVSDTGAYPGKCDLDHRVYVGEPCVPFIVAYVSLSPLEPSPSYSTCHRRWDCHGHEGCHHVKDRWRKK</sequence>
<feature type="region of interest" description="Disordered" evidence="1">
    <location>
        <begin position="1"/>
        <end position="24"/>
    </location>
</feature>
<dbReference type="Gramene" id="OB12G17490.1">
    <property type="protein sequence ID" value="OB12G17490.1"/>
    <property type="gene ID" value="OB12G17490"/>
</dbReference>
<proteinExistence type="predicted"/>
<feature type="compositionally biased region" description="Polar residues" evidence="1">
    <location>
        <begin position="1"/>
        <end position="18"/>
    </location>
</feature>
<reference evidence="2" key="1">
    <citation type="journal article" date="2013" name="Nat. Commun.">
        <title>Whole-genome sequencing of Oryza brachyantha reveals mechanisms underlying Oryza genome evolution.</title>
        <authorList>
            <person name="Chen J."/>
            <person name="Huang Q."/>
            <person name="Gao D."/>
            <person name="Wang J."/>
            <person name="Lang Y."/>
            <person name="Liu T."/>
            <person name="Li B."/>
            <person name="Bai Z."/>
            <person name="Luis Goicoechea J."/>
            <person name="Liang C."/>
            <person name="Chen C."/>
            <person name="Zhang W."/>
            <person name="Sun S."/>
            <person name="Liao Y."/>
            <person name="Zhang X."/>
            <person name="Yang L."/>
            <person name="Song C."/>
            <person name="Wang M."/>
            <person name="Shi J."/>
            <person name="Liu G."/>
            <person name="Liu J."/>
            <person name="Zhou H."/>
            <person name="Zhou W."/>
            <person name="Yu Q."/>
            <person name="An N."/>
            <person name="Chen Y."/>
            <person name="Cai Q."/>
            <person name="Wang B."/>
            <person name="Liu B."/>
            <person name="Min J."/>
            <person name="Huang Y."/>
            <person name="Wu H."/>
            <person name="Li Z."/>
            <person name="Zhang Y."/>
            <person name="Yin Y."/>
            <person name="Song W."/>
            <person name="Jiang J."/>
            <person name="Jackson S.A."/>
            <person name="Wing R.A."/>
            <person name="Wang J."/>
            <person name="Chen M."/>
        </authorList>
    </citation>
    <scope>NUCLEOTIDE SEQUENCE [LARGE SCALE GENOMIC DNA]</scope>
    <source>
        <strain evidence="2">cv. IRGC 101232</strain>
    </source>
</reference>
<evidence type="ECO:0000313" key="2">
    <source>
        <dbReference type="EnsemblPlants" id="OB12G17490.1"/>
    </source>
</evidence>
<keyword evidence="3" id="KW-1185">Reference proteome</keyword>